<evidence type="ECO:0000256" key="7">
    <source>
        <dbReference type="ARBA" id="ARBA00023326"/>
    </source>
</evidence>
<dbReference type="EMBL" id="BSST01000001">
    <property type="protein sequence ID" value="GLX79821.1"/>
    <property type="molecule type" value="Genomic_DNA"/>
</dbReference>
<name>A0ABQ6H029_9GAMM</name>
<keyword evidence="2" id="KW-0964">Secreted</keyword>
<comment type="subcellular location">
    <subcellularLocation>
        <location evidence="1">Secreted</location>
    </subcellularLocation>
</comment>
<feature type="signal peptide" evidence="8">
    <location>
        <begin position="1"/>
        <end position="32"/>
    </location>
</feature>
<keyword evidence="5" id="KW-0378">Hydrolase</keyword>
<feature type="chain" id="PRO_5047008512" description="Phospholipase/carboxylesterase/thioesterase domain-containing protein" evidence="8">
    <location>
        <begin position="33"/>
        <end position="310"/>
    </location>
</feature>
<reference evidence="10 11" key="1">
    <citation type="submission" date="2023-03" db="EMBL/GenBank/DDBJ databases">
        <title>Draft genome sequence of Thalassotalea insulae KCTC 62186T.</title>
        <authorList>
            <person name="Sawabe T."/>
        </authorList>
    </citation>
    <scope>NUCLEOTIDE SEQUENCE [LARGE SCALE GENOMIC DNA]</scope>
    <source>
        <strain evidence="10 11">KCTC 62186</strain>
    </source>
</reference>
<keyword evidence="3" id="KW-0858">Xylan degradation</keyword>
<accession>A0ABQ6H029</accession>
<protein>
    <recommendedName>
        <fullName evidence="9">Phospholipase/carboxylesterase/thioesterase domain-containing protein</fullName>
    </recommendedName>
</protein>
<evidence type="ECO:0000256" key="3">
    <source>
        <dbReference type="ARBA" id="ARBA00022651"/>
    </source>
</evidence>
<dbReference type="PANTHER" id="PTHR38050:SF2">
    <property type="entry name" value="FERULOYL ESTERASE C-RELATED"/>
    <property type="match status" value="1"/>
</dbReference>
<dbReference type="PROSITE" id="PS51257">
    <property type="entry name" value="PROKAR_LIPOPROTEIN"/>
    <property type="match status" value="1"/>
</dbReference>
<organism evidence="10 11">
    <name type="scientific">Thalassotalea insulae</name>
    <dbReference type="NCBI Taxonomy" id="2056778"/>
    <lineage>
        <taxon>Bacteria</taxon>
        <taxon>Pseudomonadati</taxon>
        <taxon>Pseudomonadota</taxon>
        <taxon>Gammaproteobacteria</taxon>
        <taxon>Alteromonadales</taxon>
        <taxon>Colwelliaceae</taxon>
        <taxon>Thalassotalea</taxon>
    </lineage>
</organism>
<keyword evidence="11" id="KW-1185">Reference proteome</keyword>
<evidence type="ECO:0000256" key="8">
    <source>
        <dbReference type="SAM" id="SignalP"/>
    </source>
</evidence>
<comment type="caution">
    <text evidence="10">The sequence shown here is derived from an EMBL/GenBank/DDBJ whole genome shotgun (WGS) entry which is preliminary data.</text>
</comment>
<evidence type="ECO:0000256" key="2">
    <source>
        <dbReference type="ARBA" id="ARBA00022525"/>
    </source>
</evidence>
<dbReference type="Proteomes" id="UP001157186">
    <property type="component" value="Unassembled WGS sequence"/>
</dbReference>
<proteinExistence type="predicted"/>
<dbReference type="InterPro" id="IPR003140">
    <property type="entry name" value="PLipase/COase/thioEstase"/>
</dbReference>
<dbReference type="Gene3D" id="3.40.50.1820">
    <property type="entry name" value="alpha/beta hydrolase"/>
    <property type="match status" value="1"/>
</dbReference>
<dbReference type="RefSeq" id="WP_284245758.1">
    <property type="nucleotide sequence ID" value="NZ_BSST01000001.1"/>
</dbReference>
<evidence type="ECO:0000256" key="6">
    <source>
        <dbReference type="ARBA" id="ARBA00023277"/>
    </source>
</evidence>
<dbReference type="InterPro" id="IPR029058">
    <property type="entry name" value="AB_hydrolase_fold"/>
</dbReference>
<evidence type="ECO:0000313" key="11">
    <source>
        <dbReference type="Proteomes" id="UP001157186"/>
    </source>
</evidence>
<evidence type="ECO:0000256" key="4">
    <source>
        <dbReference type="ARBA" id="ARBA00022729"/>
    </source>
</evidence>
<gene>
    <name evidence="10" type="ORF">tinsulaeT_31610</name>
</gene>
<evidence type="ECO:0000256" key="5">
    <source>
        <dbReference type="ARBA" id="ARBA00022801"/>
    </source>
</evidence>
<keyword evidence="4 8" id="KW-0732">Signal</keyword>
<evidence type="ECO:0000256" key="1">
    <source>
        <dbReference type="ARBA" id="ARBA00004613"/>
    </source>
</evidence>
<keyword evidence="6" id="KW-0119">Carbohydrate metabolism</keyword>
<feature type="domain" description="Phospholipase/carboxylesterase/thioesterase" evidence="9">
    <location>
        <begin position="82"/>
        <end position="227"/>
    </location>
</feature>
<evidence type="ECO:0000259" key="9">
    <source>
        <dbReference type="Pfam" id="PF02230"/>
    </source>
</evidence>
<evidence type="ECO:0000313" key="10">
    <source>
        <dbReference type="EMBL" id="GLX79821.1"/>
    </source>
</evidence>
<dbReference type="SUPFAM" id="SSF53474">
    <property type="entry name" value="alpha/beta-Hydrolases"/>
    <property type="match status" value="1"/>
</dbReference>
<dbReference type="Pfam" id="PF02230">
    <property type="entry name" value="Abhydrolase_2"/>
    <property type="match status" value="1"/>
</dbReference>
<sequence>MKKMVNNTMKTNRQLTRLTTAPSLLLSLALTACGGGSGGGGNESTPVPTVEDPVACAGLSLEGGYECLTVSNRDSLLYQPAGQNAQGVALLLHGAPGTPNKVSSIFNAKMLADTYNLVAVSPKGNNTMWGWSSNNSSQNVANSDTDYLTELITKVKADYNVSADKLFIFGYSAGGFMAYKLACVMPEQITAIVSLAGQYRGDLANCSTSTPVNLHHFHSPTDSDVPFDGRGTGHIISVDETIDHWRKKNGCAQSTDTTEQAGVTSTSEKTITERYKSCAKSLALSKMTNVAHESNYQAKALLSIYSYLLD</sequence>
<dbReference type="PANTHER" id="PTHR38050">
    <property type="match status" value="1"/>
</dbReference>
<keyword evidence="7" id="KW-0624">Polysaccharide degradation</keyword>
<dbReference type="InterPro" id="IPR043595">
    <property type="entry name" value="FaeB/C/D"/>
</dbReference>